<dbReference type="Pfam" id="PF02558">
    <property type="entry name" value="ApbA"/>
    <property type="match status" value="1"/>
</dbReference>
<feature type="domain" description="Ketopantoate reductase N-terminal" evidence="5">
    <location>
        <begin position="9"/>
        <end position="147"/>
    </location>
</feature>
<evidence type="ECO:0000256" key="3">
    <source>
        <dbReference type="ARBA" id="ARBA00023002"/>
    </source>
</evidence>
<comment type="caution">
    <text evidence="7">The sequence shown here is derived from an EMBL/GenBank/DDBJ whole genome shotgun (WGS) entry which is preliminary data.</text>
</comment>
<dbReference type="PROSITE" id="PS51257">
    <property type="entry name" value="PROKAR_LIPOPROTEIN"/>
    <property type="match status" value="1"/>
</dbReference>
<dbReference type="eggNOG" id="COG1893">
    <property type="taxonomic scope" value="Bacteria"/>
</dbReference>
<dbReference type="GO" id="GO:0005737">
    <property type="term" value="C:cytoplasm"/>
    <property type="evidence" value="ECO:0007669"/>
    <property type="project" value="TreeGrafter"/>
</dbReference>
<dbReference type="Proteomes" id="UP000004063">
    <property type="component" value="Chromosome"/>
</dbReference>
<dbReference type="NCBIfam" id="TIGR00745">
    <property type="entry name" value="apbA_panE"/>
    <property type="match status" value="1"/>
</dbReference>
<dbReference type="InterPro" id="IPR051402">
    <property type="entry name" value="KPR-Related"/>
</dbReference>
<dbReference type="Gene3D" id="3.40.50.720">
    <property type="entry name" value="NAD(P)-binding Rossmann-like Domain"/>
    <property type="match status" value="1"/>
</dbReference>
<reference evidence="7" key="1">
    <citation type="submission" date="2010-05" db="EMBL/GenBank/DDBJ databases">
        <authorList>
            <person name="Muzny D."/>
            <person name="Qin X."/>
            <person name="Buhay C."/>
            <person name="Dugan-Rocha S."/>
            <person name="Ding Y."/>
            <person name="Chen G."/>
            <person name="Hawes A."/>
            <person name="Holder M."/>
            <person name="Jhangiani S."/>
            <person name="Johnson A."/>
            <person name="Khan Z."/>
            <person name="Li Z."/>
            <person name="Liu W."/>
            <person name="Liu X."/>
            <person name="Perez L."/>
            <person name="Shen H."/>
            <person name="Wang Q."/>
            <person name="Watt J."/>
            <person name="Xi L."/>
            <person name="Xin Y."/>
            <person name="Zhou J."/>
            <person name="Deng J."/>
            <person name="Jiang H."/>
            <person name="Liu Y."/>
            <person name="Qu J."/>
            <person name="Song X.-Z."/>
            <person name="Zhang L."/>
            <person name="Villasana D."/>
            <person name="Johnson A."/>
            <person name="Liu J."/>
            <person name="Liyanage D."/>
            <person name="Lorensuhewa L."/>
            <person name="Robinson T."/>
            <person name="Song A."/>
            <person name="Song B.-B."/>
            <person name="Dinh H."/>
            <person name="Thornton R."/>
            <person name="Coyle M."/>
            <person name="Francisco L."/>
            <person name="Jackson L."/>
            <person name="Javaid M."/>
            <person name="Korchina V."/>
            <person name="Kovar C."/>
            <person name="Mata R."/>
            <person name="Mathew T."/>
            <person name="Ngo R."/>
            <person name="Nguyen L."/>
            <person name="Nguyen N."/>
            <person name="Okwuonu G."/>
            <person name="Ongeri F."/>
            <person name="Pham C."/>
            <person name="Simmons D."/>
            <person name="Wilczek-Boney K."/>
            <person name="Hale W."/>
            <person name="Jakkamsetti A."/>
            <person name="Pham P."/>
            <person name="Ruth R."/>
            <person name="San Lucas F."/>
            <person name="Warren J."/>
            <person name="Zhang J."/>
            <person name="Zhao Z."/>
            <person name="Zhou C."/>
            <person name="Zhu D."/>
            <person name="Lee S."/>
            <person name="Bess C."/>
            <person name="Blankenburg K."/>
            <person name="Forbes L."/>
            <person name="Fu Q."/>
            <person name="Gubbala S."/>
            <person name="Hirani K."/>
            <person name="Jayaseelan J.C."/>
            <person name="Lara F."/>
            <person name="Munidasa M."/>
            <person name="Palculict T."/>
            <person name="Patil S."/>
            <person name="Pu L.-L."/>
            <person name="Saada N."/>
            <person name="Tang L."/>
            <person name="Weissenberger G."/>
            <person name="Zhu Y."/>
            <person name="Hemphill L."/>
            <person name="Shang Y."/>
            <person name="Youmans B."/>
            <person name="Ayvaz T."/>
            <person name="Ross M."/>
            <person name="Santibanez J."/>
            <person name="Aqrawi P."/>
            <person name="Gross S."/>
            <person name="Joshi V."/>
            <person name="Fowler G."/>
            <person name="Nazareth L."/>
            <person name="Reid J."/>
            <person name="Worley K."/>
            <person name="Petrosino J."/>
            <person name="Highlander S."/>
            <person name="Gibbs R."/>
        </authorList>
    </citation>
    <scope>NUCLEOTIDE SEQUENCE [LARGE SCALE GENOMIC DNA]</scope>
    <source>
        <strain evidence="7">ATCC 53516</strain>
    </source>
</reference>
<dbReference type="SUPFAM" id="SSF51735">
    <property type="entry name" value="NAD(P)-binding Rossmann-fold domains"/>
    <property type="match status" value="1"/>
</dbReference>
<dbReference type="InterPro" id="IPR036291">
    <property type="entry name" value="NAD(P)-bd_dom_sf"/>
</dbReference>
<name>D6S9P0_FINMA</name>
<dbReference type="GO" id="GO:0015940">
    <property type="term" value="P:pantothenate biosynthetic process"/>
    <property type="evidence" value="ECO:0007669"/>
    <property type="project" value="UniProtKB-UniPathway"/>
</dbReference>
<keyword evidence="4" id="KW-0566">Pantothenate biosynthesis</keyword>
<sequence>MKGRDKLKITILGAGAMGCMLAKAIESPGNEVNLVDPYEAHMEKIRKDGIRIIDRTGGESTVKVTSANTSSENLEVQDVVVILVKGYDTEKILTENMNIVGDKTVVMTLQNGIGNVDILKKYIKEENIAQGIMFISASIEEPGVISAGYDSDKTNVIFGAINENHDDKLFHEIEKTFSMNDIKTELNPDVDRIMWRKLYINAIYNLPCAVMHLSTKYTRTDENSVAILKAISDEFIEVTDKLGYDFDGDKLFRKYVTDAFEEYGDILPSAAQDTQKHRKTEAEFLNGAIVRQAKKLGLEAPVNETIYRLAMVQMNNYDNMFSL</sequence>
<dbReference type="PANTHER" id="PTHR21708">
    <property type="entry name" value="PROBABLE 2-DEHYDROPANTOATE 2-REDUCTASE"/>
    <property type="match status" value="1"/>
</dbReference>
<dbReference type="SUPFAM" id="SSF48179">
    <property type="entry name" value="6-phosphogluconate dehydrogenase C-terminal domain-like"/>
    <property type="match status" value="1"/>
</dbReference>
<gene>
    <name evidence="7" type="ORF">HMPREF0391_11176</name>
</gene>
<organism evidence="7">
    <name type="scientific">Finegoldia magna ATCC 53516</name>
    <dbReference type="NCBI Taxonomy" id="525282"/>
    <lineage>
        <taxon>Bacteria</taxon>
        <taxon>Bacillati</taxon>
        <taxon>Bacillota</taxon>
        <taxon>Tissierellia</taxon>
        <taxon>Tissierellales</taxon>
        <taxon>Peptoniphilaceae</taxon>
        <taxon>Finegoldia</taxon>
    </lineage>
</organism>
<dbReference type="EC" id="1.1.1.169" evidence="4"/>
<dbReference type="PANTHER" id="PTHR21708:SF26">
    <property type="entry name" value="2-DEHYDROPANTOATE 2-REDUCTASE"/>
    <property type="match status" value="1"/>
</dbReference>
<comment type="similarity">
    <text evidence="1 4">Belongs to the ketopantoate reductase family.</text>
</comment>
<evidence type="ECO:0000256" key="2">
    <source>
        <dbReference type="ARBA" id="ARBA00022857"/>
    </source>
</evidence>
<evidence type="ECO:0000313" key="7">
    <source>
        <dbReference type="EMBL" id="EFH93518.1"/>
    </source>
</evidence>
<evidence type="ECO:0000259" key="6">
    <source>
        <dbReference type="Pfam" id="PF08546"/>
    </source>
</evidence>
<dbReference type="InterPro" id="IPR008927">
    <property type="entry name" value="6-PGluconate_DH-like_C_sf"/>
</dbReference>
<dbReference type="Gene3D" id="1.10.1040.10">
    <property type="entry name" value="N-(1-d-carboxylethyl)-l-norvaline Dehydrogenase, domain 2"/>
    <property type="match status" value="1"/>
</dbReference>
<accession>D6S9P0</accession>
<dbReference type="InterPro" id="IPR013332">
    <property type="entry name" value="KPR_N"/>
</dbReference>
<comment type="function">
    <text evidence="4">Catalyzes the NADPH-dependent reduction of ketopantoate into pantoic acid.</text>
</comment>
<keyword evidence="2 4" id="KW-0521">NADP</keyword>
<dbReference type="InterPro" id="IPR013752">
    <property type="entry name" value="KPA_reductase"/>
</dbReference>
<evidence type="ECO:0000259" key="5">
    <source>
        <dbReference type="Pfam" id="PF02558"/>
    </source>
</evidence>
<dbReference type="GO" id="GO:0008677">
    <property type="term" value="F:2-dehydropantoate 2-reductase activity"/>
    <property type="evidence" value="ECO:0007669"/>
    <property type="project" value="UniProtKB-EC"/>
</dbReference>
<evidence type="ECO:0000256" key="1">
    <source>
        <dbReference type="ARBA" id="ARBA00007870"/>
    </source>
</evidence>
<comment type="pathway">
    <text evidence="4">Cofactor biosynthesis; (R)-pantothenate biosynthesis; (R)-pantoate from 3-methyl-2-oxobutanoate: step 2/2.</text>
</comment>
<feature type="domain" description="Ketopantoate reductase C-terminal" evidence="6">
    <location>
        <begin position="189"/>
        <end position="310"/>
    </location>
</feature>
<dbReference type="EMBL" id="ACHM02000002">
    <property type="protein sequence ID" value="EFH93518.1"/>
    <property type="molecule type" value="Genomic_DNA"/>
</dbReference>
<dbReference type="Pfam" id="PF08546">
    <property type="entry name" value="ApbA_C"/>
    <property type="match status" value="1"/>
</dbReference>
<comment type="catalytic activity">
    <reaction evidence="4">
        <text>(R)-pantoate + NADP(+) = 2-dehydropantoate + NADPH + H(+)</text>
        <dbReference type="Rhea" id="RHEA:16233"/>
        <dbReference type="ChEBI" id="CHEBI:11561"/>
        <dbReference type="ChEBI" id="CHEBI:15378"/>
        <dbReference type="ChEBI" id="CHEBI:15980"/>
        <dbReference type="ChEBI" id="CHEBI:57783"/>
        <dbReference type="ChEBI" id="CHEBI:58349"/>
        <dbReference type="EC" id="1.1.1.169"/>
    </reaction>
</comment>
<evidence type="ECO:0000256" key="4">
    <source>
        <dbReference type="RuleBase" id="RU362068"/>
    </source>
</evidence>
<keyword evidence="3 4" id="KW-0560">Oxidoreductase</keyword>
<dbReference type="AlphaFoldDB" id="D6S9P0"/>
<proteinExistence type="inferred from homology"/>
<protein>
    <recommendedName>
        <fullName evidence="4">2-dehydropantoate 2-reductase</fullName>
        <ecNumber evidence="4">1.1.1.169</ecNumber>
    </recommendedName>
    <alternativeName>
        <fullName evidence="4">Ketopantoate reductase</fullName>
    </alternativeName>
</protein>
<dbReference type="UniPathway" id="UPA00028">
    <property type="reaction ID" value="UER00004"/>
</dbReference>
<dbReference type="STRING" id="525282.HMPREF0391_11176"/>
<dbReference type="InterPro" id="IPR003710">
    <property type="entry name" value="ApbA"/>
</dbReference>
<dbReference type="HOGENOM" id="CLU_031468_0_0_9"/>
<dbReference type="InterPro" id="IPR013328">
    <property type="entry name" value="6PGD_dom2"/>
</dbReference>